<dbReference type="Proteomes" id="UP000613030">
    <property type="component" value="Unassembled WGS sequence"/>
</dbReference>
<dbReference type="NCBIfam" id="NF041384">
    <property type="entry name" value="YHS_seleno_dom"/>
    <property type="match status" value="1"/>
</dbReference>
<organism evidence="2 3">
    <name type="scientific">Chryseolinea lacunae</name>
    <dbReference type="NCBI Taxonomy" id="2801331"/>
    <lineage>
        <taxon>Bacteria</taxon>
        <taxon>Pseudomonadati</taxon>
        <taxon>Bacteroidota</taxon>
        <taxon>Cytophagia</taxon>
        <taxon>Cytophagales</taxon>
        <taxon>Fulvivirgaceae</taxon>
        <taxon>Chryseolinea</taxon>
    </lineage>
</organism>
<gene>
    <name evidence="2" type="ORF">JI741_23165</name>
</gene>
<keyword evidence="3" id="KW-1185">Reference proteome</keyword>
<accession>A0ABS1KXG9</accession>
<feature type="signal peptide" evidence="1">
    <location>
        <begin position="1"/>
        <end position="24"/>
    </location>
</feature>
<protein>
    <submittedName>
        <fullName evidence="2">YHS domain protein</fullName>
    </submittedName>
</protein>
<reference evidence="2 3" key="1">
    <citation type="submission" date="2021-01" db="EMBL/GenBank/DDBJ databases">
        <title>Chryseolinea sp. Jin1 Genome sequencing and assembly.</title>
        <authorList>
            <person name="Kim I."/>
        </authorList>
    </citation>
    <scope>NUCLEOTIDE SEQUENCE [LARGE SCALE GENOMIC DNA]</scope>
    <source>
        <strain evidence="2 3">Jin1</strain>
    </source>
</reference>
<sequence length="164" mass="18297">MNLKVMKTSHIFWIVVLLCTKASAQVDPIDKNNLAIGGYDLVAYFNGGKAIRGLPANASVYQGVTYQFINEENQKLFEGDPAHYLPQYDGYCALAVSYGKKVSINPEAFKITNGKLYLFFYGKSGTKTVNSLDTWIKSEPRLLKKADELWPKVTALKYKTGEGL</sequence>
<evidence type="ECO:0000256" key="1">
    <source>
        <dbReference type="SAM" id="SignalP"/>
    </source>
</evidence>
<evidence type="ECO:0000313" key="2">
    <source>
        <dbReference type="EMBL" id="MBL0744151.1"/>
    </source>
</evidence>
<feature type="chain" id="PRO_5047056505" evidence="1">
    <location>
        <begin position="25"/>
        <end position="164"/>
    </location>
</feature>
<keyword evidence="1" id="KW-0732">Signal</keyword>
<evidence type="ECO:0000313" key="3">
    <source>
        <dbReference type="Proteomes" id="UP000613030"/>
    </source>
</evidence>
<comment type="caution">
    <text evidence="2">The sequence shown here is derived from an EMBL/GenBank/DDBJ whole genome shotgun (WGS) entry which is preliminary data.</text>
</comment>
<name>A0ABS1KXG9_9BACT</name>
<proteinExistence type="predicted"/>
<dbReference type="EMBL" id="JAERRB010000009">
    <property type="protein sequence ID" value="MBL0744151.1"/>
    <property type="molecule type" value="Genomic_DNA"/>
</dbReference>